<sequence>MKRPKEPPYIALSSGIRTVEAIGDIEKLIKKLKEVK</sequence>
<organism evidence="1 2">
    <name type="scientific">Candidatus Argoarchaeum ethanivorans</name>
    <dbReference type="NCBI Taxonomy" id="2608793"/>
    <lineage>
        <taxon>Archaea</taxon>
        <taxon>Methanobacteriati</taxon>
        <taxon>Methanobacteriota</taxon>
        <taxon>Stenosarchaea group</taxon>
        <taxon>Methanomicrobia</taxon>
        <taxon>Methanosarcinales</taxon>
        <taxon>Methanosarcinales incertae sedis</taxon>
        <taxon>GOM Arc I cluster</taxon>
        <taxon>Candidatus Argoarchaeum</taxon>
    </lineage>
</organism>
<name>A0A8B3S7P9_9EURY</name>
<comment type="caution">
    <text evidence="1">The sequence shown here is derived from an EMBL/GenBank/DDBJ whole genome shotgun (WGS) entry which is preliminary data.</text>
</comment>
<dbReference type="AlphaFoldDB" id="A0A8B3S7P9"/>
<protein>
    <submittedName>
        <fullName evidence="1">Uncharacterized protein</fullName>
    </submittedName>
</protein>
<evidence type="ECO:0000313" key="2">
    <source>
        <dbReference type="Proteomes" id="UP000291831"/>
    </source>
</evidence>
<reference evidence="2" key="1">
    <citation type="submission" date="2019-01" db="EMBL/GenBank/DDBJ databases">
        <title>Anaerobic oxidation of ethane by archaea from a marine hydrocarbon seep.</title>
        <authorList>
            <person name="Musat F."/>
        </authorList>
    </citation>
    <scope>NUCLEOTIDE SEQUENCE [LARGE SCALE GENOMIC DNA]</scope>
</reference>
<accession>A0A8B3S7P9</accession>
<dbReference type="EMBL" id="RPGO01000002">
    <property type="protein sequence ID" value="RZB33183.1"/>
    <property type="molecule type" value="Genomic_DNA"/>
</dbReference>
<gene>
    <name evidence="1" type="ORF">AEth_00102</name>
</gene>
<dbReference type="Proteomes" id="UP000291831">
    <property type="component" value="Unassembled WGS sequence"/>
</dbReference>
<proteinExistence type="predicted"/>
<evidence type="ECO:0000313" key="1">
    <source>
        <dbReference type="EMBL" id="RZB33183.1"/>
    </source>
</evidence>